<dbReference type="Pfam" id="PF02779">
    <property type="entry name" value="Transket_pyr"/>
    <property type="match status" value="1"/>
</dbReference>
<dbReference type="InterPro" id="IPR033248">
    <property type="entry name" value="Transketolase_C"/>
</dbReference>
<keyword evidence="6 10" id="KW-0560">Oxidoreductase</keyword>
<dbReference type="Gene3D" id="3.40.50.970">
    <property type="match status" value="1"/>
</dbReference>
<dbReference type="Gene3D" id="3.40.50.920">
    <property type="match status" value="1"/>
</dbReference>
<accession>A0A1D8NK78</accession>
<dbReference type="VEuPathDB" id="FungiDB:YALI0_E27005g"/>
<dbReference type="Pfam" id="PF02780">
    <property type="entry name" value="Transketolase_C"/>
    <property type="match status" value="1"/>
</dbReference>
<comment type="subcellular location">
    <subcellularLocation>
        <location evidence="2">Mitochondrion</location>
    </subcellularLocation>
</comment>
<dbReference type="GO" id="GO:0005739">
    <property type="term" value="C:mitochondrion"/>
    <property type="evidence" value="ECO:0007669"/>
    <property type="project" value="UniProtKB-SubCell"/>
</dbReference>
<gene>
    <name evidence="12" type="ORF">YALI1_E31947g</name>
</gene>
<evidence type="ECO:0000313" key="13">
    <source>
        <dbReference type="Proteomes" id="UP000182444"/>
    </source>
</evidence>
<keyword evidence="7 10" id="KW-0786">Thiamine pyrophosphate</keyword>
<dbReference type="EMBL" id="CP017557">
    <property type="protein sequence ID" value="AOW06019.1"/>
    <property type="molecule type" value="Genomic_DNA"/>
</dbReference>
<organism evidence="12 13">
    <name type="scientific">Yarrowia lipolytica</name>
    <name type="common">Candida lipolytica</name>
    <dbReference type="NCBI Taxonomy" id="4952"/>
    <lineage>
        <taxon>Eukaryota</taxon>
        <taxon>Fungi</taxon>
        <taxon>Dikarya</taxon>
        <taxon>Ascomycota</taxon>
        <taxon>Saccharomycotina</taxon>
        <taxon>Dipodascomycetes</taxon>
        <taxon>Dipodascales</taxon>
        <taxon>Dipodascales incertae sedis</taxon>
        <taxon>Yarrowia</taxon>
    </lineage>
</organism>
<evidence type="ECO:0000256" key="2">
    <source>
        <dbReference type="ARBA" id="ARBA00004173"/>
    </source>
</evidence>
<dbReference type="eggNOG" id="KOG0524">
    <property type="taxonomic scope" value="Eukaryota"/>
</dbReference>
<protein>
    <recommendedName>
        <fullName evidence="10">Pyruvate dehydrogenase E1 component subunit beta</fullName>
        <ecNumber evidence="10">1.2.4.1</ecNumber>
    </recommendedName>
</protein>
<evidence type="ECO:0000256" key="7">
    <source>
        <dbReference type="ARBA" id="ARBA00023052"/>
    </source>
</evidence>
<dbReference type="VEuPathDB" id="FungiDB:YALI1_E31947g"/>
<keyword evidence="5" id="KW-0630">Potassium</keyword>
<evidence type="ECO:0000259" key="11">
    <source>
        <dbReference type="SMART" id="SM00861"/>
    </source>
</evidence>
<sequence length="384" mass="41529">MSAIKQLNRLAATAKTSVLKPASKQILLPTAGQQAAIRMMGQTRAASTEGGATNMTVRDALNTALREEMDRNDNVFIMGEEVGQYNGAYKVTKGLLDKFGEKRVVDTPITEMGFAGVCVGAALAGLTPVCEFMTWNFAMQAIDQIINSGAKTYYMSGGTQQCNVTFRGPNGAAAGVAAQHSQDFTGWYGQIPGLKVVSPYSSEDAKGLLKAAIRDPNVTVFLENEIMYGESFPMSEEAMSPDFVLPLGKAKIEREGKDITLVGHSRNVETALKAADLLKKHHNVDAEVINLRTVKPLDTETIFNSIKKTNRLVSVEAGFPAFGMGSELCGVVNDSWAWDYLDAPIQRVTGAEVPTPYAIELENFAFPTPEIVVKAAKDALYIEE</sequence>
<evidence type="ECO:0000256" key="8">
    <source>
        <dbReference type="ARBA" id="ARBA00023128"/>
    </source>
</evidence>
<dbReference type="InterPro" id="IPR027110">
    <property type="entry name" value="PDHB_mito-type"/>
</dbReference>
<dbReference type="GO" id="GO:0004739">
    <property type="term" value="F:pyruvate dehydrogenase (acetyl-transferring) activity"/>
    <property type="evidence" value="ECO:0007669"/>
    <property type="project" value="UniProtKB-UniRule"/>
</dbReference>
<dbReference type="InterPro" id="IPR029061">
    <property type="entry name" value="THDP-binding"/>
</dbReference>
<dbReference type="SUPFAM" id="SSF52922">
    <property type="entry name" value="TK C-terminal domain-like"/>
    <property type="match status" value="1"/>
</dbReference>
<comment type="cofactor">
    <cofactor evidence="1 10">
        <name>thiamine diphosphate</name>
        <dbReference type="ChEBI" id="CHEBI:58937"/>
    </cofactor>
</comment>
<dbReference type="GO" id="GO:0006086">
    <property type="term" value="P:pyruvate decarboxylation to acetyl-CoA"/>
    <property type="evidence" value="ECO:0007669"/>
    <property type="project" value="InterPro"/>
</dbReference>
<feature type="domain" description="Transketolase-like pyrimidine-binding" evidence="11">
    <location>
        <begin position="55"/>
        <end position="230"/>
    </location>
</feature>
<keyword evidence="8" id="KW-0496">Mitochondrion</keyword>
<reference evidence="12 13" key="1">
    <citation type="journal article" date="2016" name="PLoS ONE">
        <title>Sequence Assembly of Yarrowia lipolytica Strain W29/CLIB89 Shows Transposable Element Diversity.</title>
        <authorList>
            <person name="Magnan C."/>
            <person name="Yu J."/>
            <person name="Chang I."/>
            <person name="Jahn E."/>
            <person name="Kanomata Y."/>
            <person name="Wu J."/>
            <person name="Zeller M."/>
            <person name="Oakes M."/>
            <person name="Baldi P."/>
            <person name="Sandmeyer S."/>
        </authorList>
    </citation>
    <scope>NUCLEOTIDE SEQUENCE [LARGE SCALE GENOMIC DNA]</scope>
    <source>
        <strain evidence="13">CLIB89(W29)</strain>
    </source>
</reference>
<keyword evidence="4" id="KW-0809">Transit peptide</keyword>
<dbReference type="SUPFAM" id="SSF52518">
    <property type="entry name" value="Thiamin diphosphate-binding fold (THDP-binding)"/>
    <property type="match status" value="1"/>
</dbReference>
<dbReference type="KEGG" id="yli:2912771"/>
<evidence type="ECO:0000256" key="3">
    <source>
        <dbReference type="ARBA" id="ARBA00022723"/>
    </source>
</evidence>
<dbReference type="OrthoDB" id="10266385at2759"/>
<comment type="catalytic activity">
    <reaction evidence="10">
        <text>N(6)-[(R)-lipoyl]-L-lysyl-[protein] + pyruvate + H(+) = N(6)-[(R)-S(8)-acetyldihydrolipoyl]-L-lysyl-[protein] + CO2</text>
        <dbReference type="Rhea" id="RHEA:19189"/>
        <dbReference type="Rhea" id="RHEA-COMP:10474"/>
        <dbReference type="Rhea" id="RHEA-COMP:10478"/>
        <dbReference type="ChEBI" id="CHEBI:15361"/>
        <dbReference type="ChEBI" id="CHEBI:15378"/>
        <dbReference type="ChEBI" id="CHEBI:16526"/>
        <dbReference type="ChEBI" id="CHEBI:83099"/>
        <dbReference type="ChEBI" id="CHEBI:83111"/>
        <dbReference type="EC" id="1.2.4.1"/>
    </reaction>
</comment>
<dbReference type="GO" id="GO:0046872">
    <property type="term" value="F:metal ion binding"/>
    <property type="evidence" value="ECO:0007669"/>
    <property type="project" value="UniProtKB-KW"/>
</dbReference>
<evidence type="ECO:0000256" key="1">
    <source>
        <dbReference type="ARBA" id="ARBA00001964"/>
    </source>
</evidence>
<name>A0A1D8NK78_YARLL</name>
<evidence type="ECO:0000256" key="10">
    <source>
        <dbReference type="RuleBase" id="RU364074"/>
    </source>
</evidence>
<dbReference type="CDD" id="cd07036">
    <property type="entry name" value="TPP_PYR_E1-PDHc-beta_like"/>
    <property type="match status" value="1"/>
</dbReference>
<keyword evidence="9 10" id="KW-0670">Pyruvate</keyword>
<dbReference type="SMART" id="SM00861">
    <property type="entry name" value="Transket_pyr"/>
    <property type="match status" value="1"/>
</dbReference>
<dbReference type="FunFam" id="3.40.50.920:FF:000001">
    <property type="entry name" value="Pyruvate dehydrogenase E1 beta subunit"/>
    <property type="match status" value="1"/>
</dbReference>
<dbReference type="GeneID" id="2912771"/>
<dbReference type="PANTHER" id="PTHR11624">
    <property type="entry name" value="DEHYDROGENASE RELATED"/>
    <property type="match status" value="1"/>
</dbReference>
<dbReference type="InterPro" id="IPR005475">
    <property type="entry name" value="Transketolase-like_Pyr-bd"/>
</dbReference>
<comment type="function">
    <text evidence="10">The pyruvate dehydrogenase complex catalyzes the overall conversion of pyruvate to acetyl-CoA and CO2.</text>
</comment>
<dbReference type="PANTHER" id="PTHR11624:SF96">
    <property type="entry name" value="PYRUVATE DEHYDROGENASE E1 COMPONENT SUBUNIT BETA, MITOCHONDRIAL"/>
    <property type="match status" value="1"/>
</dbReference>
<dbReference type="NCBIfam" id="NF008854">
    <property type="entry name" value="PRK11892.1"/>
    <property type="match status" value="1"/>
</dbReference>
<dbReference type="AlphaFoldDB" id="A0A1D8NK78"/>
<evidence type="ECO:0000256" key="6">
    <source>
        <dbReference type="ARBA" id="ARBA00023002"/>
    </source>
</evidence>
<dbReference type="Proteomes" id="UP000182444">
    <property type="component" value="Chromosome 1E"/>
</dbReference>
<dbReference type="NCBIfam" id="NF006667">
    <property type="entry name" value="PRK09212.1"/>
    <property type="match status" value="1"/>
</dbReference>
<evidence type="ECO:0000256" key="4">
    <source>
        <dbReference type="ARBA" id="ARBA00022946"/>
    </source>
</evidence>
<dbReference type="RefSeq" id="XP_504448.2">
    <property type="nucleotide sequence ID" value="XM_504448.3"/>
</dbReference>
<keyword evidence="3" id="KW-0479">Metal-binding</keyword>
<dbReference type="InterPro" id="IPR009014">
    <property type="entry name" value="Transketo_C/PFOR_II"/>
</dbReference>
<evidence type="ECO:0000256" key="9">
    <source>
        <dbReference type="ARBA" id="ARBA00023317"/>
    </source>
</evidence>
<proteinExistence type="predicted"/>
<evidence type="ECO:0000313" key="12">
    <source>
        <dbReference type="EMBL" id="AOW06019.1"/>
    </source>
</evidence>
<dbReference type="EC" id="1.2.4.1" evidence="10"/>
<dbReference type="FunFam" id="3.40.50.970:FF:000006">
    <property type="entry name" value="Pyruvate dehydrogenase E1 component subunit beta"/>
    <property type="match status" value="1"/>
</dbReference>
<evidence type="ECO:0000256" key="5">
    <source>
        <dbReference type="ARBA" id="ARBA00022958"/>
    </source>
</evidence>